<feature type="compositionally biased region" description="Basic and acidic residues" evidence="1">
    <location>
        <begin position="165"/>
        <end position="179"/>
    </location>
</feature>
<dbReference type="EMBL" id="PGGS01000579">
    <property type="protein sequence ID" value="PNH02893.1"/>
    <property type="molecule type" value="Genomic_DNA"/>
</dbReference>
<feature type="compositionally biased region" description="Low complexity" evidence="1">
    <location>
        <begin position="340"/>
        <end position="368"/>
    </location>
</feature>
<sequence>MSEGATAQPPPTAQPPTCTTTAATLSIDPRFTASCTSRTAAAWGVRCDLRRTSAAAAVAATSTAVRTVAAATATTAATTRTAAAAAATTRAAAAAAATVTKTVSNLCGNFHRAECDGGRRLRREGRLRRAQQLRRRVVAHLLHGRLYDTARQNCTTRYNKGELRGDVAGHADTDADGATHHSTACASEVHEPSLDADSWVQEASLQIKAEMLSPDTTDHHNQEVTHSAANCFFKSQPSTASSQDLLSTASSNAPIGTEYGATNRTAASQRRSARPPPISTLRRPLRAAPAPCFPLLLKKEERLRRDPPATAALQMRLMAARLRPAVTVSPEPQSATTTTAVEPESHAAAAAAAAAVSAPQHASETPSADPSPPPPPSSSSPLSPAPAATAQACTYQQVAHADGARGGQRKGAGQRRPLAGRRPGAAPLVPTRPPHLVASGAPRKPMELTSTALKPMLRQKVATAMMEGRIMMFWTWGGGAARYLVRMMPHISGQIPKMSPSQNSPMSREV</sequence>
<feature type="compositionally biased region" description="Polar residues" evidence="1">
    <location>
        <begin position="243"/>
        <end position="270"/>
    </location>
</feature>
<dbReference type="Proteomes" id="UP000236333">
    <property type="component" value="Unassembled WGS sequence"/>
</dbReference>
<feature type="region of interest" description="Disordered" evidence="1">
    <location>
        <begin position="325"/>
        <end position="442"/>
    </location>
</feature>
<organism evidence="2 3">
    <name type="scientific">Tetrabaena socialis</name>
    <dbReference type="NCBI Taxonomy" id="47790"/>
    <lineage>
        <taxon>Eukaryota</taxon>
        <taxon>Viridiplantae</taxon>
        <taxon>Chlorophyta</taxon>
        <taxon>core chlorophytes</taxon>
        <taxon>Chlorophyceae</taxon>
        <taxon>CS clade</taxon>
        <taxon>Chlamydomonadales</taxon>
        <taxon>Tetrabaenaceae</taxon>
        <taxon>Tetrabaena</taxon>
    </lineage>
</organism>
<feature type="compositionally biased region" description="Low complexity" evidence="1">
    <location>
        <begin position="414"/>
        <end position="428"/>
    </location>
</feature>
<evidence type="ECO:0000313" key="3">
    <source>
        <dbReference type="Proteomes" id="UP000236333"/>
    </source>
</evidence>
<dbReference type="AlphaFoldDB" id="A0A2J7ZRK4"/>
<feature type="region of interest" description="Disordered" evidence="1">
    <location>
        <begin position="165"/>
        <end position="184"/>
    </location>
</feature>
<accession>A0A2J7ZRK4</accession>
<feature type="compositionally biased region" description="Low complexity" evidence="1">
    <location>
        <begin position="379"/>
        <end position="390"/>
    </location>
</feature>
<keyword evidence="3" id="KW-1185">Reference proteome</keyword>
<feature type="region of interest" description="Disordered" evidence="1">
    <location>
        <begin position="243"/>
        <end position="285"/>
    </location>
</feature>
<evidence type="ECO:0000256" key="1">
    <source>
        <dbReference type="SAM" id="MobiDB-lite"/>
    </source>
</evidence>
<feature type="compositionally biased region" description="Polar residues" evidence="1">
    <location>
        <begin position="330"/>
        <end position="339"/>
    </location>
</feature>
<feature type="compositionally biased region" description="Pro residues" evidence="1">
    <location>
        <begin position="369"/>
        <end position="378"/>
    </location>
</feature>
<proteinExistence type="predicted"/>
<comment type="caution">
    <text evidence="2">The sequence shown here is derived from an EMBL/GenBank/DDBJ whole genome shotgun (WGS) entry which is preliminary data.</text>
</comment>
<name>A0A2J7ZRK4_9CHLO</name>
<evidence type="ECO:0000313" key="2">
    <source>
        <dbReference type="EMBL" id="PNH02893.1"/>
    </source>
</evidence>
<protein>
    <submittedName>
        <fullName evidence="2">Uncharacterized protein</fullName>
    </submittedName>
</protein>
<gene>
    <name evidence="2" type="ORF">TSOC_011093</name>
</gene>
<reference evidence="2 3" key="1">
    <citation type="journal article" date="2017" name="Mol. Biol. Evol.">
        <title>The 4-celled Tetrabaena socialis nuclear genome reveals the essential components for genetic control of cell number at the origin of multicellularity in the volvocine lineage.</title>
        <authorList>
            <person name="Featherston J."/>
            <person name="Arakaki Y."/>
            <person name="Hanschen E.R."/>
            <person name="Ferris P.J."/>
            <person name="Michod R.E."/>
            <person name="Olson B.J.S.C."/>
            <person name="Nozaki H."/>
            <person name="Durand P.M."/>
        </authorList>
    </citation>
    <scope>NUCLEOTIDE SEQUENCE [LARGE SCALE GENOMIC DNA]</scope>
    <source>
        <strain evidence="2 3">NIES-571</strain>
    </source>
</reference>